<reference evidence="1" key="1">
    <citation type="journal article" date="2022" name="Int. J. Mol. Sci.">
        <title>Draft Genome of Tanacetum Coccineum: Genomic Comparison of Closely Related Tanacetum-Family Plants.</title>
        <authorList>
            <person name="Yamashiro T."/>
            <person name="Shiraishi A."/>
            <person name="Nakayama K."/>
            <person name="Satake H."/>
        </authorList>
    </citation>
    <scope>NUCLEOTIDE SEQUENCE</scope>
</reference>
<gene>
    <name evidence="1" type="ORF">Tco_0938694</name>
</gene>
<dbReference type="EMBL" id="BQNB010015336">
    <property type="protein sequence ID" value="GJT38829.1"/>
    <property type="molecule type" value="Genomic_DNA"/>
</dbReference>
<keyword evidence="2" id="KW-1185">Reference proteome</keyword>
<name>A0ABQ5DPX4_9ASTR</name>
<reference evidence="1" key="2">
    <citation type="submission" date="2022-01" db="EMBL/GenBank/DDBJ databases">
        <authorList>
            <person name="Yamashiro T."/>
            <person name="Shiraishi A."/>
            <person name="Satake H."/>
            <person name="Nakayama K."/>
        </authorList>
    </citation>
    <scope>NUCLEOTIDE SEQUENCE</scope>
</reference>
<accession>A0ABQ5DPX4</accession>
<dbReference type="Proteomes" id="UP001151760">
    <property type="component" value="Unassembled WGS sequence"/>
</dbReference>
<organism evidence="1 2">
    <name type="scientific">Tanacetum coccineum</name>
    <dbReference type="NCBI Taxonomy" id="301880"/>
    <lineage>
        <taxon>Eukaryota</taxon>
        <taxon>Viridiplantae</taxon>
        <taxon>Streptophyta</taxon>
        <taxon>Embryophyta</taxon>
        <taxon>Tracheophyta</taxon>
        <taxon>Spermatophyta</taxon>
        <taxon>Magnoliopsida</taxon>
        <taxon>eudicotyledons</taxon>
        <taxon>Gunneridae</taxon>
        <taxon>Pentapetalae</taxon>
        <taxon>asterids</taxon>
        <taxon>campanulids</taxon>
        <taxon>Asterales</taxon>
        <taxon>Asteraceae</taxon>
        <taxon>Asteroideae</taxon>
        <taxon>Anthemideae</taxon>
        <taxon>Anthemidinae</taxon>
        <taxon>Tanacetum</taxon>
    </lineage>
</organism>
<proteinExistence type="predicted"/>
<protein>
    <submittedName>
        <fullName evidence="1">Uncharacterized protein</fullName>
    </submittedName>
</protein>
<sequence length="166" mass="19190">MNLVAPPIERELSCLEGDVGFVELFKEYEIGDVREEVVKEEEGVEGVEELGVEYFDKFPNRDELAYHKYLLRYPNPPFYRRCPIIVGKKSFKPQNTMKYRAGNFTYIMDFLIVEDISSVIDPYLSHVVLGNPFIEVSNMTHDSSLGIVKFKNGVDEVAYQMPHKIE</sequence>
<evidence type="ECO:0000313" key="1">
    <source>
        <dbReference type="EMBL" id="GJT38829.1"/>
    </source>
</evidence>
<comment type="caution">
    <text evidence="1">The sequence shown here is derived from an EMBL/GenBank/DDBJ whole genome shotgun (WGS) entry which is preliminary data.</text>
</comment>
<evidence type="ECO:0000313" key="2">
    <source>
        <dbReference type="Proteomes" id="UP001151760"/>
    </source>
</evidence>